<dbReference type="EMBL" id="AP017423">
    <property type="protein sequence ID" value="BCX69205.1"/>
    <property type="molecule type" value="Genomic_DNA"/>
</dbReference>
<feature type="chain" id="PRO_5045941396" evidence="1">
    <location>
        <begin position="23"/>
        <end position="448"/>
    </location>
</feature>
<accession>A0ABM7RUE0</accession>
<protein>
    <submittedName>
        <fullName evidence="2">Uncharacterized protein</fullName>
    </submittedName>
</protein>
<reference evidence="2 3" key="1">
    <citation type="submission" date="2016-04" db="EMBL/GenBank/DDBJ databases">
        <title>Complete genome sequence of Pseudomonas sp. LAB-08 isolated from TCE contaminated aquifer soil.</title>
        <authorList>
            <person name="Dohra H."/>
            <person name="Suzuki K."/>
            <person name="Fatma A."/>
            <person name="Inuzuka Y."/>
            <person name="Honjo M."/>
            <person name="Tashiro Y."/>
            <person name="Futamata H."/>
        </authorList>
    </citation>
    <scope>NUCLEOTIDE SEQUENCE [LARGE SCALE GENOMIC DNA]</scope>
    <source>
        <strain evidence="2 3">LAB-08</strain>
    </source>
</reference>
<evidence type="ECO:0000313" key="3">
    <source>
        <dbReference type="Proteomes" id="UP000218595"/>
    </source>
</evidence>
<name>A0ABM7RUE0_9PSED</name>
<keyword evidence="3" id="KW-1185">Reference proteome</keyword>
<proteinExistence type="predicted"/>
<feature type="signal peptide" evidence="1">
    <location>
        <begin position="1"/>
        <end position="22"/>
    </location>
</feature>
<organism evidence="2 3">
    <name type="scientific">Pseudomonas izuensis</name>
    <dbReference type="NCBI Taxonomy" id="2684212"/>
    <lineage>
        <taxon>Bacteria</taxon>
        <taxon>Pseudomonadati</taxon>
        <taxon>Pseudomonadota</taxon>
        <taxon>Gammaproteobacteria</taxon>
        <taxon>Pseudomonadales</taxon>
        <taxon>Pseudomonadaceae</taxon>
        <taxon>Pseudomonas</taxon>
    </lineage>
</organism>
<gene>
    <name evidence="2" type="ORF">LAB08_R38470</name>
</gene>
<dbReference type="RefSeq" id="WP_096510205.1">
    <property type="nucleotide sequence ID" value="NZ_AP017423.2"/>
</dbReference>
<dbReference type="Proteomes" id="UP000218595">
    <property type="component" value="Chromosome"/>
</dbReference>
<evidence type="ECO:0000256" key="1">
    <source>
        <dbReference type="SAM" id="SignalP"/>
    </source>
</evidence>
<sequence>MKPIKLIVFGLALAAASFCAHAYESDLHYGLTYWLATQAGFDPLQSQEIARQNELTDTGMLDAKHAIIWDLCILQDTRASLLTRALHFRAKREPPASPAERPVNSTARYAMGQSNSMIVEPHHEDPDLQSKFGQALHGWQDSFSHAGVSNTFFLCPDNWIWSHPVDKGSVFSHAADQTWMDVKKCTMAASSTYDLLLRYRAPLTLGTQPKDWKDLVAPVDAFCRASTKVQKADWFKAERVPQAEAIAKNTSLDDGGHSFFKAPRIDLRRGVPSLNAVPANVPEYEQQEPGWLPAIEMDEKLQALLMNPQTNASPQAQAYARGFLKAWLTAPPDQLPEALAPFLGKRVLSQDDELITRLRRLRLKDQGHPEAANAKSGRINPDDYVTLNGDNWTTGLIPVRGSKAEALVTDWGHEILVIAILRNAPNEVLMVVTTQDFEPKAISSLIFH</sequence>
<keyword evidence="1" id="KW-0732">Signal</keyword>
<evidence type="ECO:0000313" key="2">
    <source>
        <dbReference type="EMBL" id="BCX69205.1"/>
    </source>
</evidence>